<dbReference type="InterPro" id="IPR026327">
    <property type="entry name" value="Me_CoM_Rdtase_prot-C-like"/>
</dbReference>
<dbReference type="AlphaFoldDB" id="A0A3R7VZD2"/>
<reference evidence="1 2" key="1">
    <citation type="submission" date="2018-08" db="EMBL/GenBank/DDBJ databases">
        <title>The metabolism and importance of syntrophic acetate oxidation coupled to methane or sulfide production in haloalkaline environments.</title>
        <authorList>
            <person name="Timmers P.H.A."/>
            <person name="Vavourakis C.D."/>
            <person name="Sorokin D.Y."/>
            <person name="Sinninghe Damste J.S."/>
            <person name="Muyzer G."/>
            <person name="Stams A.J.M."/>
            <person name="Plugge C.M."/>
        </authorList>
    </citation>
    <scope>NUCLEOTIDE SEQUENCE [LARGE SCALE GENOMIC DNA]</scope>
    <source>
        <strain evidence="1">MSAO_Arc3</strain>
    </source>
</reference>
<sequence>MSQVLEPYIYEGGIHKHGLILELLEDIGGYLVQKTPAATEVTLIMLIPKDDVPLVEDLAKKLLGKVTRAPLTGVEIAVVSPTLAYHHLPHSACDIAEHLRRDGANTNMIGLARGMGRRVANLNNYEGRLINEHDIALYSFGIFRDCIKTKKMKLFEGINIPIIVTGGPEIATEEVPGSDLYIGNIGRIPHRMRKSDELDALDTMNKKVGELIDSIRDDLSKDPLVTIPARVMKEVHEQVPAINKVLTPSPITLQLDGLRIKLPYDEYKSKIHHIEFDEGFILGDIANISPSNMKNYILVKIKRESDIGFSI</sequence>
<dbReference type="Proteomes" id="UP000284763">
    <property type="component" value="Unassembled WGS sequence"/>
</dbReference>
<dbReference type="EMBL" id="QZAB01000040">
    <property type="protein sequence ID" value="RQD92373.1"/>
    <property type="molecule type" value="Genomic_DNA"/>
</dbReference>
<dbReference type="Pfam" id="PF04609">
    <property type="entry name" value="MCR_C"/>
    <property type="match status" value="1"/>
</dbReference>
<accession>A0A3R7VZD2</accession>
<evidence type="ECO:0000313" key="1">
    <source>
        <dbReference type="EMBL" id="RQD92373.1"/>
    </source>
</evidence>
<organism evidence="1 2">
    <name type="scientific">Methanosalsum natronophilum</name>
    <dbReference type="NCBI Taxonomy" id="768733"/>
    <lineage>
        <taxon>Archaea</taxon>
        <taxon>Methanobacteriati</taxon>
        <taxon>Methanobacteriota</taxon>
        <taxon>Stenosarchaea group</taxon>
        <taxon>Methanomicrobia</taxon>
        <taxon>Methanosarcinales</taxon>
        <taxon>Methanosarcinaceae</taxon>
        <taxon>Methanosalsum</taxon>
    </lineage>
</organism>
<proteinExistence type="predicted"/>
<gene>
    <name evidence="1" type="ORF">D5R95_00470</name>
</gene>
<name>A0A3R7VZD2_9EURY</name>
<evidence type="ECO:0000313" key="2">
    <source>
        <dbReference type="Proteomes" id="UP000284763"/>
    </source>
</evidence>
<dbReference type="RefSeq" id="WP_259134725.1">
    <property type="nucleotide sequence ID" value="NZ_JANUCS010000007.1"/>
</dbReference>
<dbReference type="PIRSF" id="PIRSF019164">
    <property type="entry name" value="UCP019164"/>
    <property type="match status" value="1"/>
</dbReference>
<comment type="caution">
    <text evidence="1">The sequence shown here is derived from an EMBL/GenBank/DDBJ whole genome shotgun (WGS) entry which is preliminary data.</text>
</comment>
<dbReference type="NCBIfam" id="TIGR03274">
    <property type="entry name" value="methan_mark_7"/>
    <property type="match status" value="1"/>
</dbReference>
<dbReference type="InterPro" id="IPR011312">
    <property type="entry name" value="Menthan_mark_7"/>
</dbReference>
<protein>
    <submittedName>
        <fullName evidence="1">Methanogenesis marker 7 protein</fullName>
    </submittedName>
</protein>